<feature type="chain" id="PRO_5015579738" description="DUF1190 domain-containing protein" evidence="2">
    <location>
        <begin position="19"/>
        <end position="126"/>
    </location>
</feature>
<dbReference type="PROSITE" id="PS51257">
    <property type="entry name" value="PROKAR_LIPOPROTEIN"/>
    <property type="match status" value="1"/>
</dbReference>
<feature type="signal peptide" evidence="2">
    <location>
        <begin position="1"/>
        <end position="18"/>
    </location>
</feature>
<evidence type="ECO:0000256" key="2">
    <source>
        <dbReference type="SAM" id="SignalP"/>
    </source>
</evidence>
<evidence type="ECO:0008006" key="5">
    <source>
        <dbReference type="Google" id="ProtNLM"/>
    </source>
</evidence>
<keyword evidence="2" id="KW-0732">Signal</keyword>
<dbReference type="EMBL" id="PYSV01000001">
    <property type="protein sequence ID" value="PTA69537.1"/>
    <property type="molecule type" value="Genomic_DNA"/>
</dbReference>
<organism evidence="3 4">
    <name type="scientific">Deinococcus arcticus</name>
    <dbReference type="NCBI Taxonomy" id="2136176"/>
    <lineage>
        <taxon>Bacteria</taxon>
        <taxon>Thermotogati</taxon>
        <taxon>Deinococcota</taxon>
        <taxon>Deinococci</taxon>
        <taxon>Deinococcales</taxon>
        <taxon>Deinococcaceae</taxon>
        <taxon>Deinococcus</taxon>
    </lineage>
</organism>
<sequence>MRKRFTLPLLAALPAVLAACDDDLDLDRYSRVRYNSYAECLAINRVMVNRGLRNPCQKSSGGYYGPYARIVGSTTRYIGYTSSGGLSGAGLTYDSKKGTYGSFKAPVSRGGFTSSSRAGSSSSGSS</sequence>
<feature type="region of interest" description="Disordered" evidence="1">
    <location>
        <begin position="104"/>
        <end position="126"/>
    </location>
</feature>
<dbReference type="RefSeq" id="WP_107136130.1">
    <property type="nucleotide sequence ID" value="NZ_PYSV01000001.1"/>
</dbReference>
<accession>A0A2T3WCF9</accession>
<protein>
    <recommendedName>
        <fullName evidence="5">DUF1190 domain-containing protein</fullName>
    </recommendedName>
</protein>
<feature type="compositionally biased region" description="Low complexity" evidence="1">
    <location>
        <begin position="108"/>
        <end position="126"/>
    </location>
</feature>
<name>A0A2T3WCF9_9DEIO</name>
<evidence type="ECO:0000313" key="3">
    <source>
        <dbReference type="EMBL" id="PTA69537.1"/>
    </source>
</evidence>
<evidence type="ECO:0000313" key="4">
    <source>
        <dbReference type="Proteomes" id="UP000240317"/>
    </source>
</evidence>
<keyword evidence="4" id="KW-1185">Reference proteome</keyword>
<gene>
    <name evidence="3" type="ORF">C8263_00425</name>
</gene>
<evidence type="ECO:0000256" key="1">
    <source>
        <dbReference type="SAM" id="MobiDB-lite"/>
    </source>
</evidence>
<comment type="caution">
    <text evidence="3">The sequence shown here is derived from an EMBL/GenBank/DDBJ whole genome shotgun (WGS) entry which is preliminary data.</text>
</comment>
<dbReference type="Proteomes" id="UP000240317">
    <property type="component" value="Unassembled WGS sequence"/>
</dbReference>
<dbReference type="OrthoDB" id="71917at2"/>
<dbReference type="AlphaFoldDB" id="A0A2T3WCF9"/>
<reference evidence="3 4" key="1">
    <citation type="submission" date="2018-03" db="EMBL/GenBank/DDBJ databases">
        <title>Draft genome of Deinococcus sp. OD32.</title>
        <authorList>
            <person name="Wang X.-P."/>
            <person name="Du Z.-J."/>
        </authorList>
    </citation>
    <scope>NUCLEOTIDE SEQUENCE [LARGE SCALE GENOMIC DNA]</scope>
    <source>
        <strain evidence="3 4">OD32</strain>
    </source>
</reference>
<proteinExistence type="predicted"/>